<evidence type="ECO:0000313" key="1">
    <source>
        <dbReference type="EMBL" id="MDP9826673.1"/>
    </source>
</evidence>
<gene>
    <name evidence="1" type="ORF">J2S57_002422</name>
</gene>
<dbReference type="RefSeq" id="WP_307241722.1">
    <property type="nucleotide sequence ID" value="NZ_JAUSQZ010000001.1"/>
</dbReference>
<dbReference type="EMBL" id="JAUSQZ010000001">
    <property type="protein sequence ID" value="MDP9826673.1"/>
    <property type="molecule type" value="Genomic_DNA"/>
</dbReference>
<name>A0ABT9P1W5_9ACTN</name>
<sequence>MPTGTPMDAQTLLLLRRASYGPTPALLTEADRLGARAWLERQLAPASIKDAYTDGVLKRFPRVTWPIAKVRQQFADDFGTWAVMMDLTRATLVRAIWSERQLFELMVEFWSNHLNVTCPSGDVWDSRADYDRVVRKHALGRFADLLVEASLHPAMQAYLDNASSTKEHPNENQGRELLELHTVGVATGYSEDDVKNSARILTGLGTDGTGEATYRANRHWTGPVQVLDFSDPNESASGGKDLAVRYLNHLARHENTARQIATKLCLRFVSDNPPESLVSRLTSIYLEGDTAVVPMLRELFTSREFATSAGQKVRRPYEDLVATVRILGLKADTSGTKGIENLHWMVLDMGQAPLYWGPPNGYPDVAAAWQSPAGTLARWNAHQNVVERWSVKTLTGPAITTLIPKPRPATHGALIDALSQRLLQQRATAAQQKAICDFLTDRWNKIAPSTPLKSDSVALTWRFAHVVGLLLDSPAHALR</sequence>
<dbReference type="Pfam" id="PF08811">
    <property type="entry name" value="DUF1800"/>
    <property type="match status" value="1"/>
</dbReference>
<proteinExistence type="predicted"/>
<dbReference type="Proteomes" id="UP001235712">
    <property type="component" value="Unassembled WGS sequence"/>
</dbReference>
<accession>A0ABT9P1W5</accession>
<keyword evidence="2" id="KW-1185">Reference proteome</keyword>
<reference evidence="1 2" key="1">
    <citation type="submission" date="2023-07" db="EMBL/GenBank/DDBJ databases">
        <title>Sequencing the genomes of 1000 actinobacteria strains.</title>
        <authorList>
            <person name="Klenk H.-P."/>
        </authorList>
    </citation>
    <scope>NUCLEOTIDE SEQUENCE [LARGE SCALE GENOMIC DNA]</scope>
    <source>
        <strain evidence="1 2">DSM 44388</strain>
    </source>
</reference>
<comment type="caution">
    <text evidence="1">The sequence shown here is derived from an EMBL/GenBank/DDBJ whole genome shotgun (WGS) entry which is preliminary data.</text>
</comment>
<protein>
    <submittedName>
        <fullName evidence="1">Uncharacterized protein (DUF1800 family)</fullName>
    </submittedName>
</protein>
<evidence type="ECO:0000313" key="2">
    <source>
        <dbReference type="Proteomes" id="UP001235712"/>
    </source>
</evidence>
<dbReference type="InterPro" id="IPR014917">
    <property type="entry name" value="DUF1800"/>
</dbReference>
<organism evidence="1 2">
    <name type="scientific">Kineosporia succinea</name>
    <dbReference type="NCBI Taxonomy" id="84632"/>
    <lineage>
        <taxon>Bacteria</taxon>
        <taxon>Bacillati</taxon>
        <taxon>Actinomycetota</taxon>
        <taxon>Actinomycetes</taxon>
        <taxon>Kineosporiales</taxon>
        <taxon>Kineosporiaceae</taxon>
        <taxon>Kineosporia</taxon>
    </lineage>
</organism>